<gene>
    <name evidence="4" type="ORF">FSP39_022301</name>
</gene>
<organism evidence="4 5">
    <name type="scientific">Pinctada imbricata</name>
    <name type="common">Atlantic pearl-oyster</name>
    <name type="synonym">Pinctada martensii</name>
    <dbReference type="NCBI Taxonomy" id="66713"/>
    <lineage>
        <taxon>Eukaryota</taxon>
        <taxon>Metazoa</taxon>
        <taxon>Spiralia</taxon>
        <taxon>Lophotrochozoa</taxon>
        <taxon>Mollusca</taxon>
        <taxon>Bivalvia</taxon>
        <taxon>Autobranchia</taxon>
        <taxon>Pteriomorphia</taxon>
        <taxon>Pterioida</taxon>
        <taxon>Pterioidea</taxon>
        <taxon>Pteriidae</taxon>
        <taxon>Pinctada</taxon>
    </lineage>
</organism>
<name>A0AA88YPH1_PINIB</name>
<comment type="caution">
    <text evidence="4">The sequence shown here is derived from an EMBL/GenBank/DDBJ whole genome shotgun (WGS) entry which is preliminary data.</text>
</comment>
<dbReference type="EMBL" id="VSWD01000005">
    <property type="protein sequence ID" value="KAK3103835.1"/>
    <property type="molecule type" value="Genomic_DNA"/>
</dbReference>
<feature type="repeat" description="RCC1" evidence="2">
    <location>
        <begin position="333"/>
        <end position="384"/>
    </location>
</feature>
<dbReference type="PANTHER" id="PTHR22870">
    <property type="entry name" value="REGULATOR OF CHROMOSOME CONDENSATION"/>
    <property type="match status" value="1"/>
</dbReference>
<dbReference type="InterPro" id="IPR051210">
    <property type="entry name" value="Ub_ligase/GEF_domain"/>
</dbReference>
<reference evidence="4" key="1">
    <citation type="submission" date="2019-08" db="EMBL/GenBank/DDBJ databases">
        <title>The improved chromosome-level genome for the pearl oyster Pinctada fucata martensii using PacBio sequencing and Hi-C.</title>
        <authorList>
            <person name="Zheng Z."/>
        </authorList>
    </citation>
    <scope>NUCLEOTIDE SEQUENCE</scope>
    <source>
        <strain evidence="4">ZZ-2019</strain>
        <tissue evidence="4">Adductor muscle</tissue>
    </source>
</reference>
<evidence type="ECO:0000256" key="2">
    <source>
        <dbReference type="PROSITE-ProRule" id="PRU00235"/>
    </source>
</evidence>
<keyword evidence="1" id="KW-0677">Repeat</keyword>
<dbReference type="PRINTS" id="PR00633">
    <property type="entry name" value="RCCNDNSATION"/>
</dbReference>
<dbReference type="Pfam" id="PF25390">
    <property type="entry name" value="WD40_RLD"/>
    <property type="match status" value="1"/>
</dbReference>
<feature type="repeat" description="RCC1" evidence="2">
    <location>
        <begin position="122"/>
        <end position="171"/>
    </location>
</feature>
<evidence type="ECO:0000259" key="3">
    <source>
        <dbReference type="Pfam" id="PF25390"/>
    </source>
</evidence>
<sequence>MSVEVATRVGRAGQPPQLYSWGANSHGQLGLGHREDQLLPREVIVDSNQAVGAVSGGGGHTMCILEDSFLLTCGSNDKGQIGNGDWDCTALTRRTLSGGECDVSVHKAVGGWDFTLLLDNKGVVYSMGSNTFGQLGRSDVSKTLDKVEFPGNNKITDIAAGLRHCAAVTDTGSVYCWGAGRKGQLGILQEGKPPNKLLTPTKVESIPSQAVAVATGAYHTLILTDTGQLLSWGDNRHGQTGQDPLVTTQVTLPTILQASLMNEAVEQVHSGWTHNVVLTKSGKLFTWGRADYGQLGRPYEQSPDFMPRPITGVDVIKSVSCGSEHNLACSVSGKLYSWGWNEHGICGTGDEVNVPYPKQVAALDNRHVTSVGCGAGHSFAVCQSDP</sequence>
<evidence type="ECO:0000313" key="5">
    <source>
        <dbReference type="Proteomes" id="UP001186944"/>
    </source>
</evidence>
<dbReference type="Gene3D" id="2.130.10.30">
    <property type="entry name" value="Regulator of chromosome condensation 1/beta-lactamase-inhibitor protein II"/>
    <property type="match status" value="2"/>
</dbReference>
<feature type="repeat" description="RCC1" evidence="2">
    <location>
        <begin position="227"/>
        <end position="281"/>
    </location>
</feature>
<proteinExistence type="predicted"/>
<dbReference type="Proteomes" id="UP001186944">
    <property type="component" value="Unassembled WGS sequence"/>
</dbReference>
<dbReference type="InterPro" id="IPR058923">
    <property type="entry name" value="RCC1-like_dom"/>
</dbReference>
<evidence type="ECO:0000313" key="4">
    <source>
        <dbReference type="EMBL" id="KAK3103835.1"/>
    </source>
</evidence>
<dbReference type="PROSITE" id="PS50012">
    <property type="entry name" value="RCC1_3"/>
    <property type="match status" value="6"/>
</dbReference>
<dbReference type="PROSITE" id="PS00626">
    <property type="entry name" value="RCC1_2"/>
    <property type="match status" value="2"/>
</dbReference>
<dbReference type="SUPFAM" id="SSF50985">
    <property type="entry name" value="RCC1/BLIP-II"/>
    <property type="match status" value="1"/>
</dbReference>
<keyword evidence="5" id="KW-1185">Reference proteome</keyword>
<dbReference type="AlphaFoldDB" id="A0AA88YPH1"/>
<dbReference type="InterPro" id="IPR000408">
    <property type="entry name" value="Reg_chr_condens"/>
</dbReference>
<feature type="repeat" description="RCC1" evidence="2">
    <location>
        <begin position="172"/>
        <end position="226"/>
    </location>
</feature>
<dbReference type="InterPro" id="IPR009091">
    <property type="entry name" value="RCC1/BLIP-II"/>
</dbReference>
<feature type="repeat" description="RCC1" evidence="2">
    <location>
        <begin position="16"/>
        <end position="67"/>
    </location>
</feature>
<dbReference type="PANTHER" id="PTHR22870:SF466">
    <property type="entry name" value="ANKYRIN REPEAT-CONTAINING PROTEIN"/>
    <property type="match status" value="1"/>
</dbReference>
<feature type="repeat" description="RCC1" evidence="2">
    <location>
        <begin position="282"/>
        <end position="332"/>
    </location>
</feature>
<feature type="domain" description="RCC1-like" evidence="3">
    <location>
        <begin position="17"/>
        <end position="380"/>
    </location>
</feature>
<evidence type="ECO:0000256" key="1">
    <source>
        <dbReference type="ARBA" id="ARBA00022737"/>
    </source>
</evidence>
<accession>A0AA88YPH1</accession>
<protein>
    <recommendedName>
        <fullName evidence="3">RCC1-like domain-containing protein</fullName>
    </recommendedName>
</protein>